<evidence type="ECO:0000313" key="3">
    <source>
        <dbReference type="Proteomes" id="UP001162483"/>
    </source>
</evidence>
<comment type="caution">
    <text evidence="2">The sequence shown here is derived from an EMBL/GenBank/DDBJ whole genome shotgun (WGS) entry which is preliminary data.</text>
</comment>
<evidence type="ECO:0000313" key="2">
    <source>
        <dbReference type="EMBL" id="CAI9534755.1"/>
    </source>
</evidence>
<reference evidence="2" key="1">
    <citation type="submission" date="2023-05" db="EMBL/GenBank/DDBJ databases">
        <authorList>
            <person name="Stuckert A."/>
        </authorList>
    </citation>
    <scope>NUCLEOTIDE SEQUENCE</scope>
</reference>
<feature type="region of interest" description="Disordered" evidence="1">
    <location>
        <begin position="1"/>
        <end position="23"/>
    </location>
</feature>
<gene>
    <name evidence="2" type="ORF">SPARVUS_LOCUS699219</name>
</gene>
<name>A0ABN9AIV7_9NEOB</name>
<evidence type="ECO:0008006" key="4">
    <source>
        <dbReference type="Google" id="ProtNLM"/>
    </source>
</evidence>
<accession>A0ABN9AIV7</accession>
<organism evidence="2 3">
    <name type="scientific">Staurois parvus</name>
    <dbReference type="NCBI Taxonomy" id="386267"/>
    <lineage>
        <taxon>Eukaryota</taxon>
        <taxon>Metazoa</taxon>
        <taxon>Chordata</taxon>
        <taxon>Craniata</taxon>
        <taxon>Vertebrata</taxon>
        <taxon>Euteleostomi</taxon>
        <taxon>Amphibia</taxon>
        <taxon>Batrachia</taxon>
        <taxon>Anura</taxon>
        <taxon>Neobatrachia</taxon>
        <taxon>Ranoidea</taxon>
        <taxon>Ranidae</taxon>
        <taxon>Staurois</taxon>
    </lineage>
</organism>
<proteinExistence type="predicted"/>
<dbReference type="Proteomes" id="UP001162483">
    <property type="component" value="Unassembled WGS sequence"/>
</dbReference>
<sequence>MELQPSHRDVQTIHESQHLDRSPLMRRVEENHHASSLQLAKEVESQTGVIVSRDTIQHNCRGMACMGVIH</sequence>
<keyword evidence="3" id="KW-1185">Reference proteome</keyword>
<protein>
    <recommendedName>
        <fullName evidence="4">Transposase Tc1-like domain-containing protein</fullName>
    </recommendedName>
</protein>
<dbReference type="EMBL" id="CATNWA010000226">
    <property type="protein sequence ID" value="CAI9534755.1"/>
    <property type="molecule type" value="Genomic_DNA"/>
</dbReference>
<evidence type="ECO:0000256" key="1">
    <source>
        <dbReference type="SAM" id="MobiDB-lite"/>
    </source>
</evidence>
<feature type="non-terminal residue" evidence="2">
    <location>
        <position position="70"/>
    </location>
</feature>